<proteinExistence type="inferred from homology"/>
<dbReference type="PANTHER" id="PTHR21716:SF62">
    <property type="entry name" value="TRANSPORT PROTEIN YDBI-RELATED"/>
    <property type="match status" value="1"/>
</dbReference>
<accession>A0A6J4PFJ8</accession>
<feature type="transmembrane region" description="Helical" evidence="6">
    <location>
        <begin position="217"/>
        <end position="242"/>
    </location>
</feature>
<dbReference type="GO" id="GO:0055085">
    <property type="term" value="P:transmembrane transport"/>
    <property type="evidence" value="ECO:0007669"/>
    <property type="project" value="TreeGrafter"/>
</dbReference>
<dbReference type="PANTHER" id="PTHR21716">
    <property type="entry name" value="TRANSMEMBRANE PROTEIN"/>
    <property type="match status" value="1"/>
</dbReference>
<dbReference type="EMBL" id="CADCUW010000260">
    <property type="protein sequence ID" value="CAA9413134.1"/>
    <property type="molecule type" value="Genomic_DNA"/>
</dbReference>
<feature type="transmembrane region" description="Helical" evidence="6">
    <location>
        <begin position="307"/>
        <end position="329"/>
    </location>
</feature>
<feature type="transmembrane region" description="Helical" evidence="6">
    <location>
        <begin position="38"/>
        <end position="56"/>
    </location>
</feature>
<gene>
    <name evidence="7" type="ORF">AVDCRST_MAG01-01-1745</name>
</gene>
<dbReference type="InterPro" id="IPR002549">
    <property type="entry name" value="AI-2E-like"/>
</dbReference>
<comment type="similarity">
    <text evidence="2">Belongs to the autoinducer-2 exporter (AI-2E) (TC 2.A.86) family.</text>
</comment>
<protein>
    <recommendedName>
        <fullName evidence="8">Permease often clustered with de novo purine synthesis</fullName>
    </recommendedName>
</protein>
<organism evidence="7">
    <name type="scientific">uncultured Rubrobacteraceae bacterium</name>
    <dbReference type="NCBI Taxonomy" id="349277"/>
    <lineage>
        <taxon>Bacteria</taxon>
        <taxon>Bacillati</taxon>
        <taxon>Actinomycetota</taxon>
        <taxon>Rubrobacteria</taxon>
        <taxon>Rubrobacterales</taxon>
        <taxon>Rubrobacteraceae</taxon>
        <taxon>environmental samples</taxon>
    </lineage>
</organism>
<comment type="subcellular location">
    <subcellularLocation>
        <location evidence="1">Membrane</location>
        <topology evidence="1">Multi-pass membrane protein</topology>
    </subcellularLocation>
</comment>
<keyword evidence="4 6" id="KW-1133">Transmembrane helix</keyword>
<dbReference type="AlphaFoldDB" id="A0A6J4PFJ8"/>
<feature type="transmembrane region" description="Helical" evidence="6">
    <location>
        <begin position="273"/>
        <end position="295"/>
    </location>
</feature>
<evidence type="ECO:0000256" key="4">
    <source>
        <dbReference type="ARBA" id="ARBA00022989"/>
    </source>
</evidence>
<evidence type="ECO:0000256" key="2">
    <source>
        <dbReference type="ARBA" id="ARBA00009773"/>
    </source>
</evidence>
<evidence type="ECO:0000256" key="5">
    <source>
        <dbReference type="ARBA" id="ARBA00023136"/>
    </source>
</evidence>
<sequence>MEHPLERSKIRGLGAYFGVGLLVAVLFGVYYVYPLRTIALVSLLTLLFAVILAAPVDYLARRGLRRGWGLLLVVVAGLFLSLLLVQYAADPLVSQARRLTEDFPALLAQALGLVERLPFGLGDPLAPYLDPDRLIGFLRDSGLSVATVFGWGSSAANLIALGIVVVLTGAFAVLYPAPLVGGFVALFPASGRQRVREVLGEVYATVQRWYVGQLADMAIMGLLSAVALWIIGVPFALLLGVLSGVLGFVPYVGFAVSLVPPVLLALTDDPIKAVWVVVVYVALQQVEQGLIYPLLMKRAVSVQPAVVVFALFVSGLIFGLVGLVLAVPLTAASQVLVNRLWVEGMDRIGVDPKPPSEPERGPGPLRRALGIALGVVKRR</sequence>
<feature type="transmembrane region" description="Helical" evidence="6">
    <location>
        <begin position="248"/>
        <end position="266"/>
    </location>
</feature>
<evidence type="ECO:0000256" key="1">
    <source>
        <dbReference type="ARBA" id="ARBA00004141"/>
    </source>
</evidence>
<evidence type="ECO:0000313" key="7">
    <source>
        <dbReference type="EMBL" id="CAA9413134.1"/>
    </source>
</evidence>
<feature type="transmembrane region" description="Helical" evidence="6">
    <location>
        <begin position="158"/>
        <end position="187"/>
    </location>
</feature>
<dbReference type="GO" id="GO:0016020">
    <property type="term" value="C:membrane"/>
    <property type="evidence" value="ECO:0007669"/>
    <property type="project" value="UniProtKB-SubCell"/>
</dbReference>
<evidence type="ECO:0000256" key="6">
    <source>
        <dbReference type="SAM" id="Phobius"/>
    </source>
</evidence>
<feature type="transmembrane region" description="Helical" evidence="6">
    <location>
        <begin position="68"/>
        <end position="89"/>
    </location>
</feature>
<name>A0A6J4PFJ8_9ACTN</name>
<evidence type="ECO:0008006" key="8">
    <source>
        <dbReference type="Google" id="ProtNLM"/>
    </source>
</evidence>
<dbReference type="Pfam" id="PF01594">
    <property type="entry name" value="AI-2E_transport"/>
    <property type="match status" value="1"/>
</dbReference>
<keyword evidence="3 6" id="KW-0812">Transmembrane</keyword>
<evidence type="ECO:0000256" key="3">
    <source>
        <dbReference type="ARBA" id="ARBA00022692"/>
    </source>
</evidence>
<keyword evidence="5 6" id="KW-0472">Membrane</keyword>
<feature type="transmembrane region" description="Helical" evidence="6">
    <location>
        <begin position="12"/>
        <end position="32"/>
    </location>
</feature>
<reference evidence="7" key="1">
    <citation type="submission" date="2020-02" db="EMBL/GenBank/DDBJ databases">
        <authorList>
            <person name="Meier V. D."/>
        </authorList>
    </citation>
    <scope>NUCLEOTIDE SEQUENCE</scope>
    <source>
        <strain evidence="7">AVDCRST_MAG01</strain>
    </source>
</reference>